<dbReference type="GO" id="GO:0006355">
    <property type="term" value="P:regulation of DNA-templated transcription"/>
    <property type="evidence" value="ECO:0007669"/>
    <property type="project" value="InterPro"/>
</dbReference>
<reference evidence="12 13" key="1">
    <citation type="journal article" date="2014" name="Int. J. Syst. Evol. Microbiol.">
        <title>Complete genome sequence of Corynebacterium casei LMG S-19264T (=DSM 44701T), isolated from a smear-ripened cheese.</title>
        <authorList>
            <consortium name="US DOE Joint Genome Institute (JGI-PGF)"/>
            <person name="Walter F."/>
            <person name="Albersmeier A."/>
            <person name="Kalinowski J."/>
            <person name="Ruckert C."/>
        </authorList>
    </citation>
    <scope>NUCLEOTIDE SEQUENCE [LARGE SCALE GENOMIC DNA]</scope>
    <source>
        <strain evidence="12 13">CGMCC 1.7286</strain>
    </source>
</reference>
<feature type="modified residue" description="4-aspartylphosphate" evidence="6">
    <location>
        <position position="496"/>
    </location>
</feature>
<dbReference type="Pfam" id="PF00512">
    <property type="entry name" value="HisKA"/>
    <property type="match status" value="1"/>
</dbReference>
<dbReference type="Pfam" id="PF00989">
    <property type="entry name" value="PAS"/>
    <property type="match status" value="1"/>
</dbReference>
<dbReference type="SUPFAM" id="SSF55785">
    <property type="entry name" value="PYP-like sensor domain (PAS domain)"/>
    <property type="match status" value="1"/>
</dbReference>
<dbReference type="PROSITE" id="PS50109">
    <property type="entry name" value="HIS_KIN"/>
    <property type="match status" value="1"/>
</dbReference>
<dbReference type="CDD" id="cd00082">
    <property type="entry name" value="HisKA"/>
    <property type="match status" value="1"/>
</dbReference>
<evidence type="ECO:0000259" key="10">
    <source>
        <dbReference type="PROSITE" id="PS50112"/>
    </source>
</evidence>
<dbReference type="SMART" id="SM00091">
    <property type="entry name" value="PAS"/>
    <property type="match status" value="1"/>
</dbReference>
<dbReference type="InterPro" id="IPR035965">
    <property type="entry name" value="PAS-like_dom_sf"/>
</dbReference>
<dbReference type="FunFam" id="1.10.287.130:FF:000081">
    <property type="entry name" value="Hybrid sensor histidine kinase/response regulator"/>
    <property type="match status" value="1"/>
</dbReference>
<dbReference type="NCBIfam" id="NF041832">
    <property type="entry name" value="near_NosP_CTERM"/>
    <property type="match status" value="1"/>
</dbReference>
<dbReference type="InterPro" id="IPR000014">
    <property type="entry name" value="PAS"/>
</dbReference>
<sequence>MKKPSEQSAATFEDLIGLGRQSARKSYYPELERKVAELEEERNRYKWLFENALHGIFQADLDGGILAANPAIAAILGYDGPAECLDRLSSLRDLFIDPDDFEHVRQRLRERRQLTAFETRLRRRDGGAVDVAMSMLLKCESDRELVEVFVADVTERKRAREHLQRLNAELEQRVAQRTEELLELNAQLRDARDAAEAANRSKDKYLAAASHDLLQPLNAARLLVSTLRERQLPGRDGYLADRIHLALEGAEELLTDLLDISKLDQNAVRPDLSVFGLQAVLAPLADELQPVAASEGLRLRLYCPAGLLIRSDSRLLTRLLRNLLSNALRYTRSGGVLLGVRRRGERLSLQVWDSGDGIAEDKLEEIFQEFRQLPDHHPGERRGVGLGLAIVDRIARVLEHPVTVASRPGRGSMFAVEVPLAGRGESVEAAAPAPVVAGDELCGCRVLVVDNDESVLISMQALLQQWGCEARVARDLGGALAVAAGDGDPPDLVLADYQLDWDRSGLEVVEALRQRYGEGLAAAMITADRSAETLRRFRDRGLPVLAKPVRPGKLRALLTHMISG</sequence>
<feature type="domain" description="PAC" evidence="11">
    <location>
        <begin position="115"/>
        <end position="165"/>
    </location>
</feature>
<dbReference type="Pfam" id="PF00072">
    <property type="entry name" value="Response_reg"/>
    <property type="match status" value="1"/>
</dbReference>
<proteinExistence type="predicted"/>
<dbReference type="GO" id="GO:0005886">
    <property type="term" value="C:plasma membrane"/>
    <property type="evidence" value="ECO:0007669"/>
    <property type="project" value="TreeGrafter"/>
</dbReference>
<dbReference type="SUPFAM" id="SSF55874">
    <property type="entry name" value="ATPase domain of HSP90 chaperone/DNA topoisomerase II/histidine kinase"/>
    <property type="match status" value="1"/>
</dbReference>
<dbReference type="InterPro" id="IPR001789">
    <property type="entry name" value="Sig_transdc_resp-reg_receiver"/>
</dbReference>
<dbReference type="SMART" id="SM00388">
    <property type="entry name" value="HisKA"/>
    <property type="match status" value="1"/>
</dbReference>
<accession>A0A917ZD33</accession>
<dbReference type="SUPFAM" id="SSF52172">
    <property type="entry name" value="CheY-like"/>
    <property type="match status" value="1"/>
</dbReference>
<comment type="caution">
    <text evidence="12">The sequence shown here is derived from an EMBL/GenBank/DDBJ whole genome shotgun (WGS) entry which is preliminary data.</text>
</comment>
<dbReference type="InterPro" id="IPR036097">
    <property type="entry name" value="HisK_dim/P_sf"/>
</dbReference>
<dbReference type="InterPro" id="IPR036890">
    <property type="entry name" value="HATPase_C_sf"/>
</dbReference>
<organism evidence="12 13">
    <name type="scientific">Marinobacterium nitratireducens</name>
    <dbReference type="NCBI Taxonomy" id="518897"/>
    <lineage>
        <taxon>Bacteria</taxon>
        <taxon>Pseudomonadati</taxon>
        <taxon>Pseudomonadota</taxon>
        <taxon>Gammaproteobacteria</taxon>
        <taxon>Oceanospirillales</taxon>
        <taxon>Oceanospirillaceae</taxon>
        <taxon>Marinobacterium</taxon>
    </lineage>
</organism>
<evidence type="ECO:0000256" key="1">
    <source>
        <dbReference type="ARBA" id="ARBA00000085"/>
    </source>
</evidence>
<evidence type="ECO:0000259" key="11">
    <source>
        <dbReference type="PROSITE" id="PS50113"/>
    </source>
</evidence>
<feature type="domain" description="PAS" evidence="10">
    <location>
        <begin position="41"/>
        <end position="78"/>
    </location>
</feature>
<feature type="domain" description="Response regulatory" evidence="9">
    <location>
        <begin position="445"/>
        <end position="562"/>
    </location>
</feature>
<feature type="coiled-coil region" evidence="7">
    <location>
        <begin position="153"/>
        <end position="208"/>
    </location>
</feature>
<gene>
    <name evidence="12" type="primary">ercS</name>
    <name evidence="12" type="ORF">GCM10011348_18450</name>
</gene>
<dbReference type="PANTHER" id="PTHR43047">
    <property type="entry name" value="TWO-COMPONENT HISTIDINE PROTEIN KINASE"/>
    <property type="match status" value="1"/>
</dbReference>
<dbReference type="Gene3D" id="1.10.287.130">
    <property type="match status" value="1"/>
</dbReference>
<dbReference type="GO" id="GO:0009927">
    <property type="term" value="F:histidine phosphotransfer kinase activity"/>
    <property type="evidence" value="ECO:0007669"/>
    <property type="project" value="TreeGrafter"/>
</dbReference>
<dbReference type="EMBL" id="BMLT01000004">
    <property type="protein sequence ID" value="GGO80841.1"/>
    <property type="molecule type" value="Genomic_DNA"/>
</dbReference>
<dbReference type="Pfam" id="PF02518">
    <property type="entry name" value="HATPase_c"/>
    <property type="match status" value="1"/>
</dbReference>
<dbReference type="PROSITE" id="PS50113">
    <property type="entry name" value="PAC"/>
    <property type="match status" value="1"/>
</dbReference>
<dbReference type="InterPro" id="IPR000700">
    <property type="entry name" value="PAS-assoc_C"/>
</dbReference>
<dbReference type="PANTHER" id="PTHR43047:SF9">
    <property type="entry name" value="HISTIDINE KINASE"/>
    <property type="match status" value="1"/>
</dbReference>
<feature type="domain" description="Histidine kinase" evidence="8">
    <location>
        <begin position="208"/>
        <end position="422"/>
    </location>
</feature>
<evidence type="ECO:0000313" key="12">
    <source>
        <dbReference type="EMBL" id="GGO80841.1"/>
    </source>
</evidence>
<comment type="catalytic activity">
    <reaction evidence="1">
        <text>ATP + protein L-histidine = ADP + protein N-phospho-L-histidine.</text>
        <dbReference type="EC" id="2.7.13.3"/>
    </reaction>
</comment>
<evidence type="ECO:0000259" key="8">
    <source>
        <dbReference type="PROSITE" id="PS50109"/>
    </source>
</evidence>
<keyword evidence="4" id="KW-0808">Transferase</keyword>
<dbReference type="SUPFAM" id="SSF47384">
    <property type="entry name" value="Homodimeric domain of signal transducing histidine kinase"/>
    <property type="match status" value="1"/>
</dbReference>
<dbReference type="SMART" id="SM00387">
    <property type="entry name" value="HATPase_c"/>
    <property type="match status" value="1"/>
</dbReference>
<dbReference type="InterPro" id="IPR013767">
    <property type="entry name" value="PAS_fold"/>
</dbReference>
<dbReference type="AlphaFoldDB" id="A0A917ZD33"/>
<dbReference type="Gene3D" id="3.30.450.20">
    <property type="entry name" value="PAS domain"/>
    <property type="match status" value="1"/>
</dbReference>
<dbReference type="CDD" id="cd00130">
    <property type="entry name" value="PAS"/>
    <property type="match status" value="1"/>
</dbReference>
<dbReference type="EC" id="2.7.13.3" evidence="2"/>
<dbReference type="InterPro" id="IPR003661">
    <property type="entry name" value="HisK_dim/P_dom"/>
</dbReference>
<dbReference type="InterPro" id="IPR004358">
    <property type="entry name" value="Sig_transdc_His_kin-like_C"/>
</dbReference>
<dbReference type="InterPro" id="IPR005467">
    <property type="entry name" value="His_kinase_dom"/>
</dbReference>
<dbReference type="RefSeq" id="WP_188860296.1">
    <property type="nucleotide sequence ID" value="NZ_BMLT01000004.1"/>
</dbReference>
<dbReference type="PROSITE" id="PS50110">
    <property type="entry name" value="RESPONSE_REGULATORY"/>
    <property type="match status" value="1"/>
</dbReference>
<dbReference type="PRINTS" id="PR00344">
    <property type="entry name" value="BCTRLSENSOR"/>
</dbReference>
<dbReference type="NCBIfam" id="TIGR00229">
    <property type="entry name" value="sensory_box"/>
    <property type="match status" value="1"/>
</dbReference>
<keyword evidence="5 12" id="KW-0418">Kinase</keyword>
<dbReference type="PROSITE" id="PS50112">
    <property type="entry name" value="PAS"/>
    <property type="match status" value="1"/>
</dbReference>
<keyword evidence="7" id="KW-0175">Coiled coil</keyword>
<dbReference type="GO" id="GO:0000155">
    <property type="term" value="F:phosphorelay sensor kinase activity"/>
    <property type="evidence" value="ECO:0007669"/>
    <property type="project" value="InterPro"/>
</dbReference>
<name>A0A917ZD33_9GAMM</name>
<dbReference type="Gene3D" id="3.40.50.2300">
    <property type="match status" value="1"/>
</dbReference>
<dbReference type="FunFam" id="3.30.565.10:FF:000049">
    <property type="entry name" value="Two-component sensor histidine kinase"/>
    <property type="match status" value="1"/>
</dbReference>
<evidence type="ECO:0000256" key="2">
    <source>
        <dbReference type="ARBA" id="ARBA00012438"/>
    </source>
</evidence>
<dbReference type="InterPro" id="IPR003594">
    <property type="entry name" value="HATPase_dom"/>
</dbReference>
<evidence type="ECO:0000256" key="6">
    <source>
        <dbReference type="PROSITE-ProRule" id="PRU00169"/>
    </source>
</evidence>
<evidence type="ECO:0000256" key="5">
    <source>
        <dbReference type="ARBA" id="ARBA00022777"/>
    </source>
</evidence>
<protein>
    <recommendedName>
        <fullName evidence="2">histidine kinase</fullName>
        <ecNumber evidence="2">2.7.13.3</ecNumber>
    </recommendedName>
</protein>
<dbReference type="CDD" id="cd00156">
    <property type="entry name" value="REC"/>
    <property type="match status" value="1"/>
</dbReference>
<dbReference type="SMART" id="SM00448">
    <property type="entry name" value="REC"/>
    <property type="match status" value="1"/>
</dbReference>
<evidence type="ECO:0000313" key="13">
    <source>
        <dbReference type="Proteomes" id="UP000599578"/>
    </source>
</evidence>
<dbReference type="InterPro" id="IPR011006">
    <property type="entry name" value="CheY-like_superfamily"/>
</dbReference>
<dbReference type="Gene3D" id="3.30.565.10">
    <property type="entry name" value="Histidine kinase-like ATPase, C-terminal domain"/>
    <property type="match status" value="1"/>
</dbReference>
<evidence type="ECO:0000256" key="4">
    <source>
        <dbReference type="ARBA" id="ARBA00022679"/>
    </source>
</evidence>
<dbReference type="Proteomes" id="UP000599578">
    <property type="component" value="Unassembled WGS sequence"/>
</dbReference>
<evidence type="ECO:0000259" key="9">
    <source>
        <dbReference type="PROSITE" id="PS50110"/>
    </source>
</evidence>
<evidence type="ECO:0000256" key="3">
    <source>
        <dbReference type="ARBA" id="ARBA00022553"/>
    </source>
</evidence>
<evidence type="ECO:0000256" key="7">
    <source>
        <dbReference type="SAM" id="Coils"/>
    </source>
</evidence>
<keyword evidence="13" id="KW-1185">Reference proteome</keyword>
<keyword evidence="3 6" id="KW-0597">Phosphoprotein</keyword>